<dbReference type="AlphaFoldDB" id="A0A8T2NNX0"/>
<organism evidence="4 5">
    <name type="scientific">Albula glossodonta</name>
    <name type="common">roundjaw bonefish</name>
    <dbReference type="NCBI Taxonomy" id="121402"/>
    <lineage>
        <taxon>Eukaryota</taxon>
        <taxon>Metazoa</taxon>
        <taxon>Chordata</taxon>
        <taxon>Craniata</taxon>
        <taxon>Vertebrata</taxon>
        <taxon>Euteleostomi</taxon>
        <taxon>Actinopterygii</taxon>
        <taxon>Neopterygii</taxon>
        <taxon>Teleostei</taxon>
        <taxon>Albuliformes</taxon>
        <taxon>Albulidae</taxon>
        <taxon>Albula</taxon>
    </lineage>
</organism>
<accession>A0A8T2NNX0</accession>
<name>A0A8T2NNX0_9TELE</name>
<evidence type="ECO:0000313" key="5">
    <source>
        <dbReference type="Proteomes" id="UP000824540"/>
    </source>
</evidence>
<evidence type="ECO:0000313" key="4">
    <source>
        <dbReference type="EMBL" id="KAG9341764.1"/>
    </source>
</evidence>
<comment type="caution">
    <text evidence="4">The sequence shown here is derived from an EMBL/GenBank/DDBJ whole genome shotgun (WGS) entry which is preliminary data.</text>
</comment>
<evidence type="ECO:0000256" key="1">
    <source>
        <dbReference type="ARBA" id="ARBA00023157"/>
    </source>
</evidence>
<dbReference type="Pfam" id="PF00094">
    <property type="entry name" value="VWD"/>
    <property type="match status" value="1"/>
</dbReference>
<protein>
    <recommendedName>
        <fullName evidence="3">VWFD domain-containing protein</fullName>
    </recommendedName>
</protein>
<keyword evidence="1" id="KW-1015">Disulfide bond</keyword>
<dbReference type="PROSITE" id="PS51233">
    <property type="entry name" value="VWFD"/>
    <property type="match status" value="1"/>
</dbReference>
<gene>
    <name evidence="4" type="ORF">JZ751_018486</name>
</gene>
<evidence type="ECO:0000259" key="3">
    <source>
        <dbReference type="PROSITE" id="PS51233"/>
    </source>
</evidence>
<dbReference type="InterPro" id="IPR001846">
    <property type="entry name" value="VWF_type-D"/>
</dbReference>
<dbReference type="OrthoDB" id="6236007at2759"/>
<dbReference type="GO" id="GO:0031012">
    <property type="term" value="C:extracellular matrix"/>
    <property type="evidence" value="ECO:0007669"/>
    <property type="project" value="TreeGrafter"/>
</dbReference>
<evidence type="ECO:0000256" key="2">
    <source>
        <dbReference type="ARBA" id="ARBA00023180"/>
    </source>
</evidence>
<keyword evidence="5" id="KW-1185">Reference proteome</keyword>
<dbReference type="Proteomes" id="UP000824540">
    <property type="component" value="Unassembled WGS sequence"/>
</dbReference>
<sequence length="149" mass="16012">MLQNCTLNCTCGPPVVCKPYACPSEHICAVKDGVMGCHDSDLCEGKCGIHEHCAQTAKGPVCQASIADLDLCWAWGDPHFRSFTGSNFHFDGTCTYMLAGSSGGKQDLTAFTITEKSKRSHSSRATSVQVVTVIAYGYTLSMHRQEKGA</sequence>
<dbReference type="GO" id="GO:0005615">
    <property type="term" value="C:extracellular space"/>
    <property type="evidence" value="ECO:0007669"/>
    <property type="project" value="TreeGrafter"/>
</dbReference>
<feature type="non-terminal residue" evidence="4">
    <location>
        <position position="1"/>
    </location>
</feature>
<dbReference type="EMBL" id="JAFBMS010000032">
    <property type="protein sequence ID" value="KAG9341764.1"/>
    <property type="molecule type" value="Genomic_DNA"/>
</dbReference>
<feature type="domain" description="VWFD" evidence="3">
    <location>
        <begin position="70"/>
        <end position="149"/>
    </location>
</feature>
<dbReference type="InterPro" id="IPR050780">
    <property type="entry name" value="Mucin_vWF_Thrombospondin_sf"/>
</dbReference>
<proteinExistence type="predicted"/>
<dbReference type="PANTHER" id="PTHR11339">
    <property type="entry name" value="EXTRACELLULAR MATRIX GLYCOPROTEIN RELATED"/>
    <property type="match status" value="1"/>
</dbReference>
<reference evidence="4" key="1">
    <citation type="thesis" date="2021" institute="BYU ScholarsArchive" country="Provo, UT, USA">
        <title>Applications of and Algorithms for Genome Assembly and Genomic Analyses with an Emphasis on Marine Teleosts.</title>
        <authorList>
            <person name="Pickett B.D."/>
        </authorList>
    </citation>
    <scope>NUCLEOTIDE SEQUENCE</scope>
    <source>
        <strain evidence="4">HI-2016</strain>
    </source>
</reference>
<keyword evidence="2" id="KW-0325">Glycoprotein</keyword>
<dbReference type="PANTHER" id="PTHR11339:SF244">
    <property type="entry name" value="IGGFC-BINDING PROTEIN"/>
    <property type="match status" value="1"/>
</dbReference>